<proteinExistence type="predicted"/>
<keyword evidence="1" id="KW-1133">Transmembrane helix</keyword>
<evidence type="ECO:0000313" key="3">
    <source>
        <dbReference type="Proteomes" id="UP001243009"/>
    </source>
</evidence>
<protein>
    <recommendedName>
        <fullName evidence="4">PH domain-containing protein</fullName>
    </recommendedName>
</protein>
<reference evidence="2 3" key="1">
    <citation type="submission" date="2023-08" db="EMBL/GenBank/DDBJ databases">
        <title>The draft genome sequence of Paracraurococcus sp. LOR1-02.</title>
        <authorList>
            <person name="Kingkaew E."/>
            <person name="Tanasupawat S."/>
        </authorList>
    </citation>
    <scope>NUCLEOTIDE SEQUENCE [LARGE SCALE GENOMIC DNA]</scope>
    <source>
        <strain evidence="2 3">LOR1-02</strain>
    </source>
</reference>
<sequence>MRIVAWLAMSALIGYVFNNIVGLDNVLAAGAVFALPFVVIGFQYNERAEFADGVWQDKGAIYRQLTFWGIPVGRETLMASYRKTPLIDERTGVFVDGAESAKETLRSLKLRHSTPVLFAPIFRGSAPSQPEKQLALSKPET</sequence>
<organism evidence="2 3">
    <name type="scientific">Paracraurococcus lichenis</name>
    <dbReference type="NCBI Taxonomy" id="3064888"/>
    <lineage>
        <taxon>Bacteria</taxon>
        <taxon>Pseudomonadati</taxon>
        <taxon>Pseudomonadota</taxon>
        <taxon>Alphaproteobacteria</taxon>
        <taxon>Acetobacterales</taxon>
        <taxon>Roseomonadaceae</taxon>
        <taxon>Paracraurococcus</taxon>
    </lineage>
</organism>
<evidence type="ECO:0008006" key="4">
    <source>
        <dbReference type="Google" id="ProtNLM"/>
    </source>
</evidence>
<name>A0ABT9DUG4_9PROT</name>
<keyword evidence="3" id="KW-1185">Reference proteome</keyword>
<evidence type="ECO:0000256" key="1">
    <source>
        <dbReference type="SAM" id="Phobius"/>
    </source>
</evidence>
<evidence type="ECO:0000313" key="2">
    <source>
        <dbReference type="EMBL" id="MDO9707534.1"/>
    </source>
</evidence>
<dbReference type="EMBL" id="JAUTWS010000003">
    <property type="protein sequence ID" value="MDO9707534.1"/>
    <property type="molecule type" value="Genomic_DNA"/>
</dbReference>
<feature type="transmembrane region" description="Helical" evidence="1">
    <location>
        <begin position="28"/>
        <end position="45"/>
    </location>
</feature>
<dbReference type="RefSeq" id="WP_305102404.1">
    <property type="nucleotide sequence ID" value="NZ_JAUTWS010000003.1"/>
</dbReference>
<comment type="caution">
    <text evidence="2">The sequence shown here is derived from an EMBL/GenBank/DDBJ whole genome shotgun (WGS) entry which is preliminary data.</text>
</comment>
<dbReference type="Proteomes" id="UP001243009">
    <property type="component" value="Unassembled WGS sequence"/>
</dbReference>
<keyword evidence="1" id="KW-0472">Membrane</keyword>
<gene>
    <name evidence="2" type="ORF">Q7A36_04190</name>
</gene>
<keyword evidence="1" id="KW-0812">Transmembrane</keyword>
<accession>A0ABT9DUG4</accession>